<dbReference type="InterPro" id="IPR003583">
    <property type="entry name" value="Hlx-hairpin-Hlx_DNA-bd_motif"/>
</dbReference>
<dbReference type="PANTHER" id="PTHR46404">
    <property type="entry name" value="DNA POLYMERASE IOTA"/>
    <property type="match status" value="1"/>
</dbReference>
<dbReference type="SMART" id="SM00278">
    <property type="entry name" value="HhH1"/>
    <property type="match status" value="2"/>
</dbReference>
<dbReference type="Proteomes" id="UP000800093">
    <property type="component" value="Unassembled WGS sequence"/>
</dbReference>
<dbReference type="InterPro" id="IPR043128">
    <property type="entry name" value="Rev_trsase/Diguanyl_cyclase"/>
</dbReference>
<dbReference type="GO" id="GO:0006281">
    <property type="term" value="P:DNA repair"/>
    <property type="evidence" value="ECO:0007669"/>
    <property type="project" value="InterPro"/>
</dbReference>
<dbReference type="Gene3D" id="3.30.1490.100">
    <property type="entry name" value="DNA polymerase, Y-family, little finger domain"/>
    <property type="match status" value="1"/>
</dbReference>
<dbReference type="InterPro" id="IPR043502">
    <property type="entry name" value="DNA/RNA_pol_sf"/>
</dbReference>
<proteinExistence type="predicted"/>
<dbReference type="InterPro" id="IPR017961">
    <property type="entry name" value="DNA_pol_Y-fam_little_finger"/>
</dbReference>
<dbReference type="SUPFAM" id="SSF56672">
    <property type="entry name" value="DNA/RNA polymerases"/>
    <property type="match status" value="1"/>
</dbReference>
<dbReference type="PANTHER" id="PTHR46404:SF1">
    <property type="entry name" value="DNA POLYMERASE IOTA"/>
    <property type="match status" value="1"/>
</dbReference>
<name>A0A9P4K248_9PLEO</name>
<evidence type="ECO:0000313" key="2">
    <source>
        <dbReference type="EMBL" id="KAF2258760.1"/>
    </source>
</evidence>
<dbReference type="OrthoDB" id="447129at2759"/>
<dbReference type="InterPro" id="IPR001126">
    <property type="entry name" value="UmuC"/>
</dbReference>
<keyword evidence="3" id="KW-1185">Reference proteome</keyword>
<dbReference type="Pfam" id="PF11799">
    <property type="entry name" value="IMS_C"/>
    <property type="match status" value="1"/>
</dbReference>
<dbReference type="GO" id="GO:0003887">
    <property type="term" value="F:DNA-directed DNA polymerase activity"/>
    <property type="evidence" value="ECO:0007669"/>
    <property type="project" value="TreeGrafter"/>
</dbReference>
<feature type="non-terminal residue" evidence="2">
    <location>
        <position position="1"/>
    </location>
</feature>
<dbReference type="Gene3D" id="3.30.70.270">
    <property type="match status" value="1"/>
</dbReference>
<accession>A0A9P4K248</accession>
<dbReference type="FunFam" id="3.40.1170.60:FF:000006">
    <property type="entry name" value="DNA polymerase iota"/>
    <property type="match status" value="1"/>
</dbReference>
<evidence type="ECO:0000313" key="3">
    <source>
        <dbReference type="Proteomes" id="UP000800093"/>
    </source>
</evidence>
<dbReference type="InterPro" id="IPR036775">
    <property type="entry name" value="DNA_pol_Y-fam_lit_finger_sf"/>
</dbReference>
<dbReference type="GO" id="GO:0003684">
    <property type="term" value="F:damaged DNA binding"/>
    <property type="evidence" value="ECO:0007669"/>
    <property type="project" value="InterPro"/>
</dbReference>
<evidence type="ECO:0000259" key="1">
    <source>
        <dbReference type="PROSITE" id="PS50173"/>
    </source>
</evidence>
<comment type="caution">
    <text evidence="2">The sequence shown here is derived from an EMBL/GenBank/DDBJ whole genome shotgun (WGS) entry which is preliminary data.</text>
</comment>
<sequence>DCFYASVLENENPALRSLPLAVQQKQIVVTCNYEARRRGVSKLQLIKEAKKICPDVVIILGEDLTRFRNASKELYGFLKSFSWNSKVERLGFDEVFLDVSDMISHNVALLNFNDLPNSFFYLSKDDPTSGFAFDASQVAGYTYPESPSNDAQFDPLQLRLRLGSHLAQYLRHQLDSQKSYTCTVGISTNKLLAKLVGNLHKPNSQTTLLSFTADPPNESDNITIFMDGHEVGKIPGIGFKLAQKIRAYVLQRPLEVDTSLVYGGTREKVLVRDVRTIPGMGPETLERILGGAGSPRGIGVRIWGLLNGSDDSEVSQAREVPKQISIEDSYLHLDTLEEVVKELRMLAKSLLKRMHADLLEDDEDEEQGGRWLAFPKTLRLSTRLRPPQNPNGGRNRSFARISRSAPLPNFVFNLQESIEAVSERLVMETIIPLFRRLHPERSGWDLSLVNVAVTNMVDAAGERGGAGRDISKMFKRQDDIEDRGIDFSSEKSAETQGIEKGGSEDVPTWSQEQNIAEDMNWEADEGVMDNAFRCHRCGALMPAFAMAAHERWHALDS</sequence>
<dbReference type="SUPFAM" id="SSF100879">
    <property type="entry name" value="Lesion bypass DNA polymerase (Y-family), little finger domain"/>
    <property type="match status" value="1"/>
</dbReference>
<dbReference type="PROSITE" id="PS50173">
    <property type="entry name" value="UMUC"/>
    <property type="match status" value="1"/>
</dbReference>
<dbReference type="EMBL" id="ML986741">
    <property type="protein sequence ID" value="KAF2258760.1"/>
    <property type="molecule type" value="Genomic_DNA"/>
</dbReference>
<feature type="domain" description="UmuC" evidence="1">
    <location>
        <begin position="1"/>
        <end position="238"/>
    </location>
</feature>
<dbReference type="Pfam" id="PF00817">
    <property type="entry name" value="IMS"/>
    <property type="match status" value="1"/>
</dbReference>
<dbReference type="GO" id="GO:0070987">
    <property type="term" value="P:error-free translesion synthesis"/>
    <property type="evidence" value="ECO:0007669"/>
    <property type="project" value="UniProtKB-ARBA"/>
</dbReference>
<reference evidence="3" key="1">
    <citation type="journal article" date="2020" name="Stud. Mycol.">
        <title>101 Dothideomycetes genomes: A test case for predicting lifestyles and emergence of pathogens.</title>
        <authorList>
            <person name="Haridas S."/>
            <person name="Albert R."/>
            <person name="Binder M."/>
            <person name="Bloem J."/>
            <person name="LaButti K."/>
            <person name="Salamov A."/>
            <person name="Andreopoulos B."/>
            <person name="Baker S."/>
            <person name="Barry K."/>
            <person name="Bills G."/>
            <person name="Bluhm B."/>
            <person name="Cannon C."/>
            <person name="Castanera R."/>
            <person name="Culley D."/>
            <person name="Daum C."/>
            <person name="Ezra D."/>
            <person name="Gonzalez J."/>
            <person name="Henrissat B."/>
            <person name="Kuo A."/>
            <person name="Liang C."/>
            <person name="Lipzen A."/>
            <person name="Lutzoni F."/>
            <person name="Magnuson J."/>
            <person name="Mondo S."/>
            <person name="Nolan M."/>
            <person name="Ohm R."/>
            <person name="Pangilinan J."/>
            <person name="Park H.-J."/>
            <person name="Ramirez L."/>
            <person name="Alfaro M."/>
            <person name="Sun H."/>
            <person name="Tritt A."/>
            <person name="Yoshinaga Y."/>
            <person name="Zwiers L.-H."/>
            <person name="Turgeon B."/>
            <person name="Goodwin S."/>
            <person name="Spatafora J."/>
            <person name="Crous P."/>
            <person name="Grigoriev I."/>
        </authorList>
    </citation>
    <scope>NUCLEOTIDE SEQUENCE [LARGE SCALE GENOMIC DNA]</scope>
    <source>
        <strain evidence="3">CBS 304.66</strain>
    </source>
</reference>
<protein>
    <submittedName>
        <fullName evidence="2">DNA/RNA polymerase</fullName>
    </submittedName>
</protein>
<organism evidence="2 3">
    <name type="scientific">Lojkania enalia</name>
    <dbReference type="NCBI Taxonomy" id="147567"/>
    <lineage>
        <taxon>Eukaryota</taxon>
        <taxon>Fungi</taxon>
        <taxon>Dikarya</taxon>
        <taxon>Ascomycota</taxon>
        <taxon>Pezizomycotina</taxon>
        <taxon>Dothideomycetes</taxon>
        <taxon>Pleosporomycetidae</taxon>
        <taxon>Pleosporales</taxon>
        <taxon>Pleosporales incertae sedis</taxon>
        <taxon>Lojkania</taxon>
    </lineage>
</organism>
<gene>
    <name evidence="2" type="ORF">CC78DRAFT_477603</name>
</gene>
<dbReference type="AlphaFoldDB" id="A0A9P4K248"/>
<dbReference type="Gene3D" id="3.40.1170.60">
    <property type="match status" value="1"/>
</dbReference>